<reference evidence="1" key="1">
    <citation type="submission" date="2015-10" db="EMBL/GenBank/DDBJ databases">
        <authorList>
            <person name="Gilbert D.G."/>
        </authorList>
    </citation>
    <scope>NUCLEOTIDE SEQUENCE</scope>
    <source>
        <strain evidence="1">Pg-3b</strain>
    </source>
</reference>
<dbReference type="EMBL" id="LN887227">
    <property type="protein sequence ID" value="CUR36719.1"/>
    <property type="molecule type" value="Genomic_DNA"/>
</dbReference>
<sequence>MGWKTSFISIKSQQNPQKGLKTAKNINLCIGIYLNPVIL</sequence>
<organism evidence="1">
    <name type="scientific">Limosilactobacillus reuteri</name>
    <name type="common">Lactobacillus reuteri</name>
    <dbReference type="NCBI Taxonomy" id="1598"/>
    <lineage>
        <taxon>Bacteria</taxon>
        <taxon>Bacillati</taxon>
        <taxon>Bacillota</taxon>
        <taxon>Bacilli</taxon>
        <taxon>Lactobacillales</taxon>
        <taxon>Lactobacillaceae</taxon>
        <taxon>Limosilactobacillus</taxon>
    </lineage>
</organism>
<gene>
    <name evidence="1" type="ORF">LRLP16767_LRPG3B_00511</name>
</gene>
<evidence type="ECO:0000313" key="1">
    <source>
        <dbReference type="EMBL" id="CUR36719.1"/>
    </source>
</evidence>
<accession>A0A0U5JLN6</accession>
<protein>
    <submittedName>
        <fullName evidence="1">Uncharacterized protein</fullName>
    </submittedName>
</protein>
<name>A0A0U5JLN6_LIMRT</name>
<dbReference type="AlphaFoldDB" id="A0A0U5JLN6"/>
<proteinExistence type="predicted"/>